<dbReference type="AlphaFoldDB" id="A0A6J4HMW7"/>
<accession>A0A6J4HMW7</accession>
<dbReference type="EMBL" id="CADCTN010000052">
    <property type="protein sequence ID" value="CAA9225926.1"/>
    <property type="molecule type" value="Genomic_DNA"/>
</dbReference>
<evidence type="ECO:0000313" key="1">
    <source>
        <dbReference type="EMBL" id="CAA9225926.1"/>
    </source>
</evidence>
<proteinExistence type="predicted"/>
<reference evidence="1" key="1">
    <citation type="submission" date="2020-02" db="EMBL/GenBank/DDBJ databases">
        <authorList>
            <person name="Meier V. D."/>
        </authorList>
    </citation>
    <scope>NUCLEOTIDE SEQUENCE</scope>
    <source>
        <strain evidence="1">AVDCRST_MAG52</strain>
    </source>
</reference>
<organism evidence="1">
    <name type="scientific">uncultured Blastococcus sp</name>
    <dbReference type="NCBI Taxonomy" id="217144"/>
    <lineage>
        <taxon>Bacteria</taxon>
        <taxon>Bacillati</taxon>
        <taxon>Actinomycetota</taxon>
        <taxon>Actinomycetes</taxon>
        <taxon>Geodermatophilales</taxon>
        <taxon>Geodermatophilaceae</taxon>
        <taxon>Blastococcus</taxon>
        <taxon>environmental samples</taxon>
    </lineage>
</organism>
<sequence>MALVHALDLAMAVPEEHDLEAVVDRAIAPLECGGVAVHPHGAGRDAGRLRPSTARLIRVG</sequence>
<gene>
    <name evidence="1" type="ORF">AVDCRST_MAG52-751</name>
</gene>
<name>A0A6J4HMW7_9ACTN</name>
<protein>
    <submittedName>
        <fullName evidence="1">Uncharacterized protein</fullName>
    </submittedName>
</protein>